<evidence type="ECO:0000313" key="2">
    <source>
        <dbReference type="EMBL" id="OWZ22665.1"/>
    </source>
</evidence>
<organism evidence="2 3">
    <name type="scientific">Phytophthora megakarya</name>
    <dbReference type="NCBI Taxonomy" id="4795"/>
    <lineage>
        <taxon>Eukaryota</taxon>
        <taxon>Sar</taxon>
        <taxon>Stramenopiles</taxon>
        <taxon>Oomycota</taxon>
        <taxon>Peronosporomycetes</taxon>
        <taxon>Peronosporales</taxon>
        <taxon>Peronosporaceae</taxon>
        <taxon>Phytophthora</taxon>
    </lineage>
</organism>
<accession>A0A225WY15</accession>
<gene>
    <name evidence="2" type="ORF">PHMEG_0002579</name>
</gene>
<feature type="domain" description="Integrase zinc-binding" evidence="1">
    <location>
        <begin position="54"/>
        <end position="102"/>
    </location>
</feature>
<dbReference type="STRING" id="4795.A0A225WY15"/>
<name>A0A225WY15_9STRA</name>
<dbReference type="InterPro" id="IPR041588">
    <property type="entry name" value="Integrase_H2C2"/>
</dbReference>
<sequence length="146" mass="16993">MTKPESSVTRAARDAWKNAERFLLTDDNNVLYYMHSSPRIQQDNQEKLRLELVVPTTMIQEVLQNNPDSLEGGHQGVVRTYQLGEQYYYWFGLYADVDKHLKQEQISTKRILSGNILAERPFQIVFMDFVIPLLKSRQGNTALLLF</sequence>
<evidence type="ECO:0000259" key="1">
    <source>
        <dbReference type="Pfam" id="PF17921"/>
    </source>
</evidence>
<dbReference type="Pfam" id="PF17921">
    <property type="entry name" value="Integrase_H2C2"/>
    <property type="match status" value="1"/>
</dbReference>
<protein>
    <recommendedName>
        <fullName evidence="1">Integrase zinc-binding domain-containing protein</fullName>
    </recommendedName>
</protein>
<dbReference type="EMBL" id="NBNE01000118">
    <property type="protein sequence ID" value="OWZ22665.1"/>
    <property type="molecule type" value="Genomic_DNA"/>
</dbReference>
<proteinExistence type="predicted"/>
<evidence type="ECO:0000313" key="3">
    <source>
        <dbReference type="Proteomes" id="UP000198211"/>
    </source>
</evidence>
<keyword evidence="3" id="KW-1185">Reference proteome</keyword>
<dbReference type="Gene3D" id="1.10.340.70">
    <property type="match status" value="1"/>
</dbReference>
<dbReference type="Proteomes" id="UP000198211">
    <property type="component" value="Unassembled WGS sequence"/>
</dbReference>
<comment type="caution">
    <text evidence="2">The sequence shown here is derived from an EMBL/GenBank/DDBJ whole genome shotgun (WGS) entry which is preliminary data.</text>
</comment>
<dbReference type="AlphaFoldDB" id="A0A225WY15"/>
<dbReference type="FunFam" id="1.10.340.70:FF:000001">
    <property type="entry name" value="Retrovirus-related Pol polyprotein from transposon gypsy-like Protein"/>
    <property type="match status" value="1"/>
</dbReference>
<reference evidence="3" key="1">
    <citation type="submission" date="2017-03" db="EMBL/GenBank/DDBJ databases">
        <title>Phytopthora megakarya and P. palmivora, two closely related causual agents of cacao black pod achieved similar genome size and gene model numbers by different mechanisms.</title>
        <authorList>
            <person name="Ali S."/>
            <person name="Shao J."/>
            <person name="Larry D.J."/>
            <person name="Kronmiller B."/>
            <person name="Shen D."/>
            <person name="Strem M.D."/>
            <person name="Melnick R.L."/>
            <person name="Guiltinan M.J."/>
            <person name="Tyler B.M."/>
            <person name="Meinhardt L.W."/>
            <person name="Bailey B.A."/>
        </authorList>
    </citation>
    <scope>NUCLEOTIDE SEQUENCE [LARGE SCALE GENOMIC DNA]</scope>
    <source>
        <strain evidence="3">zdho120</strain>
    </source>
</reference>
<dbReference type="OrthoDB" id="125421at2759"/>